<sequence>MKPPYLPDSAGQPLQIPLSRQNTYRRFFAWLLRACGWKLAGQFPDLPKLVFVAAPHSSWWDGVWGLMFKVAVGLDASFMAKKELFAGPLGWLLRRMGGIPIERSASHGVVEQMVERFAERERLWLGIAPEGTRKTVTKWKSGFWQIAHEAGIPVMALYFHYPEKIIGIGPVFELSGDKDADIARIRAFYRPWRGKNRGA</sequence>
<organism evidence="5 6">
    <name type="scientific">Tahibacter aquaticus</name>
    <dbReference type="NCBI Taxonomy" id="520092"/>
    <lineage>
        <taxon>Bacteria</taxon>
        <taxon>Pseudomonadati</taxon>
        <taxon>Pseudomonadota</taxon>
        <taxon>Gammaproteobacteria</taxon>
        <taxon>Lysobacterales</taxon>
        <taxon>Rhodanobacteraceae</taxon>
        <taxon>Tahibacter</taxon>
    </lineage>
</organism>
<dbReference type="Pfam" id="PF01553">
    <property type="entry name" value="Acyltransferase"/>
    <property type="match status" value="1"/>
</dbReference>
<keyword evidence="3 5" id="KW-0012">Acyltransferase</keyword>
<evidence type="ECO:0000313" key="6">
    <source>
        <dbReference type="Proteomes" id="UP000295293"/>
    </source>
</evidence>
<dbReference type="EMBL" id="SNZH01000002">
    <property type="protein sequence ID" value="TDR47555.1"/>
    <property type="molecule type" value="Genomic_DNA"/>
</dbReference>
<proteinExistence type="predicted"/>
<comment type="caution">
    <text evidence="5">The sequence shown here is derived from an EMBL/GenBank/DDBJ whole genome shotgun (WGS) entry which is preliminary data.</text>
</comment>
<dbReference type="PANTHER" id="PTHR10434:SF9">
    <property type="entry name" value="PHOSPHOLIPID_GLYCEROL ACYLTRANSFERASE DOMAIN-CONTAINING PROTEIN"/>
    <property type="match status" value="1"/>
</dbReference>
<evidence type="ECO:0000256" key="2">
    <source>
        <dbReference type="ARBA" id="ARBA00022679"/>
    </source>
</evidence>
<dbReference type="RefSeq" id="WP_425598819.1">
    <property type="nucleotide sequence ID" value="NZ_SNZH01000002.1"/>
</dbReference>
<dbReference type="SUPFAM" id="SSF69593">
    <property type="entry name" value="Glycerol-3-phosphate (1)-acyltransferase"/>
    <property type="match status" value="1"/>
</dbReference>
<dbReference type="CDD" id="cd07988">
    <property type="entry name" value="LPLAT_ABO13168-like"/>
    <property type="match status" value="1"/>
</dbReference>
<evidence type="ECO:0000256" key="1">
    <source>
        <dbReference type="ARBA" id="ARBA00005189"/>
    </source>
</evidence>
<dbReference type="InterPro" id="IPR002123">
    <property type="entry name" value="Plipid/glycerol_acylTrfase"/>
</dbReference>
<comment type="pathway">
    <text evidence="1">Lipid metabolism.</text>
</comment>
<feature type="domain" description="Phospholipid/glycerol acyltransferase" evidence="4">
    <location>
        <begin position="50"/>
        <end position="162"/>
    </location>
</feature>
<dbReference type="AlphaFoldDB" id="A0A4R6Z717"/>
<dbReference type="GO" id="GO:0003841">
    <property type="term" value="F:1-acylglycerol-3-phosphate O-acyltransferase activity"/>
    <property type="evidence" value="ECO:0007669"/>
    <property type="project" value="TreeGrafter"/>
</dbReference>
<evidence type="ECO:0000256" key="3">
    <source>
        <dbReference type="ARBA" id="ARBA00023315"/>
    </source>
</evidence>
<dbReference type="PANTHER" id="PTHR10434">
    <property type="entry name" value="1-ACYL-SN-GLYCEROL-3-PHOSPHATE ACYLTRANSFERASE"/>
    <property type="match status" value="1"/>
</dbReference>
<accession>A0A4R6Z717</accession>
<dbReference type="SMART" id="SM00563">
    <property type="entry name" value="PlsC"/>
    <property type="match status" value="1"/>
</dbReference>
<evidence type="ECO:0000313" key="5">
    <source>
        <dbReference type="EMBL" id="TDR47555.1"/>
    </source>
</evidence>
<reference evidence="5 6" key="1">
    <citation type="submission" date="2019-03" db="EMBL/GenBank/DDBJ databases">
        <title>Genomic Encyclopedia of Type Strains, Phase IV (KMG-IV): sequencing the most valuable type-strain genomes for metagenomic binning, comparative biology and taxonomic classification.</title>
        <authorList>
            <person name="Goeker M."/>
        </authorList>
    </citation>
    <scope>NUCLEOTIDE SEQUENCE [LARGE SCALE GENOMIC DNA]</scope>
    <source>
        <strain evidence="5 6">DSM 21667</strain>
    </source>
</reference>
<dbReference type="Proteomes" id="UP000295293">
    <property type="component" value="Unassembled WGS sequence"/>
</dbReference>
<keyword evidence="6" id="KW-1185">Reference proteome</keyword>
<protein>
    <submittedName>
        <fullName evidence="5">1-acyl-sn-glycerol-3-phosphate acyltransferase</fullName>
    </submittedName>
</protein>
<dbReference type="GO" id="GO:0006654">
    <property type="term" value="P:phosphatidic acid biosynthetic process"/>
    <property type="evidence" value="ECO:0007669"/>
    <property type="project" value="TreeGrafter"/>
</dbReference>
<evidence type="ECO:0000259" key="4">
    <source>
        <dbReference type="SMART" id="SM00563"/>
    </source>
</evidence>
<name>A0A4R6Z717_9GAMM</name>
<keyword evidence="2 5" id="KW-0808">Transferase</keyword>
<gene>
    <name evidence="5" type="ORF">DFR29_102215</name>
</gene>